<keyword evidence="4" id="KW-1185">Reference proteome</keyword>
<keyword evidence="2" id="KW-0812">Transmembrane</keyword>
<gene>
    <name evidence="3" type="ORF">IEQ34_011151</name>
</gene>
<dbReference type="Proteomes" id="UP000775213">
    <property type="component" value="Unassembled WGS sequence"/>
</dbReference>
<organism evidence="3 4">
    <name type="scientific">Dendrobium chrysotoxum</name>
    <name type="common">Orchid</name>
    <dbReference type="NCBI Taxonomy" id="161865"/>
    <lineage>
        <taxon>Eukaryota</taxon>
        <taxon>Viridiplantae</taxon>
        <taxon>Streptophyta</taxon>
        <taxon>Embryophyta</taxon>
        <taxon>Tracheophyta</taxon>
        <taxon>Spermatophyta</taxon>
        <taxon>Magnoliopsida</taxon>
        <taxon>Liliopsida</taxon>
        <taxon>Asparagales</taxon>
        <taxon>Orchidaceae</taxon>
        <taxon>Epidendroideae</taxon>
        <taxon>Malaxideae</taxon>
        <taxon>Dendrobiinae</taxon>
        <taxon>Dendrobium</taxon>
    </lineage>
</organism>
<feature type="transmembrane region" description="Helical" evidence="2">
    <location>
        <begin position="85"/>
        <end position="105"/>
    </location>
</feature>
<protein>
    <submittedName>
        <fullName evidence="3">Uncharacterized protein</fullName>
    </submittedName>
</protein>
<comment type="caution">
    <text evidence="3">The sequence shown here is derived from an EMBL/GenBank/DDBJ whole genome shotgun (WGS) entry which is preliminary data.</text>
</comment>
<reference evidence="3 4" key="1">
    <citation type="journal article" date="2021" name="Hortic Res">
        <title>Chromosome-scale assembly of the Dendrobium chrysotoxum genome enhances the understanding of orchid evolution.</title>
        <authorList>
            <person name="Zhang Y."/>
            <person name="Zhang G.Q."/>
            <person name="Zhang D."/>
            <person name="Liu X.D."/>
            <person name="Xu X.Y."/>
            <person name="Sun W.H."/>
            <person name="Yu X."/>
            <person name="Zhu X."/>
            <person name="Wang Z.W."/>
            <person name="Zhao X."/>
            <person name="Zhong W.Y."/>
            <person name="Chen H."/>
            <person name="Yin W.L."/>
            <person name="Huang T."/>
            <person name="Niu S.C."/>
            <person name="Liu Z.J."/>
        </authorList>
    </citation>
    <scope>NUCLEOTIDE SEQUENCE [LARGE SCALE GENOMIC DNA]</scope>
    <source>
        <strain evidence="3">Lindl</strain>
    </source>
</reference>
<evidence type="ECO:0000256" key="1">
    <source>
        <dbReference type="SAM" id="MobiDB-lite"/>
    </source>
</evidence>
<feature type="compositionally biased region" description="Basic and acidic residues" evidence="1">
    <location>
        <begin position="23"/>
        <end position="40"/>
    </location>
</feature>
<feature type="region of interest" description="Disordered" evidence="1">
    <location>
        <begin position="20"/>
        <end position="40"/>
    </location>
</feature>
<proteinExistence type="predicted"/>
<accession>A0AAV7GXV8</accession>
<dbReference type="AlphaFoldDB" id="A0AAV7GXV8"/>
<dbReference type="EMBL" id="JAGFBR010000010">
    <property type="protein sequence ID" value="KAH0460488.1"/>
    <property type="molecule type" value="Genomic_DNA"/>
</dbReference>
<sequence>MAKKTFLGFFGFKGRIQNDTEGVEPRRSQPEKIRKSDEDRPNWYAEPDIDRKAMEYIMKVHLQMNAFQFFLDISLGMYFEQAIYFIFNIILIYTLLSCSTYIKVFSSICKSTTEMLPFM</sequence>
<name>A0AAV7GXV8_DENCH</name>
<evidence type="ECO:0000256" key="2">
    <source>
        <dbReference type="SAM" id="Phobius"/>
    </source>
</evidence>
<keyword evidence="2" id="KW-1133">Transmembrane helix</keyword>
<evidence type="ECO:0000313" key="4">
    <source>
        <dbReference type="Proteomes" id="UP000775213"/>
    </source>
</evidence>
<evidence type="ECO:0000313" key="3">
    <source>
        <dbReference type="EMBL" id="KAH0460488.1"/>
    </source>
</evidence>
<dbReference type="PANTHER" id="PTHR33511">
    <property type="entry name" value="OS06G0632400 PROTEIN"/>
    <property type="match status" value="1"/>
</dbReference>
<keyword evidence="2" id="KW-0472">Membrane</keyword>